<reference evidence="10 14" key="2">
    <citation type="submission" date="2015-02" db="EMBL/GenBank/DDBJ databases">
        <title>Physiological reanalysis, assessment of diazotrophy, and genome sequences of multiple isolates of Streptomyces thermoautotrophicus.</title>
        <authorList>
            <person name="MacKellar D.C."/>
            <person name="Lieber L."/>
            <person name="Norman J."/>
            <person name="Bolger A."/>
            <person name="Tobin C."/>
            <person name="Murray J.W."/>
            <person name="Prell J."/>
        </authorList>
    </citation>
    <scope>NUCLEOTIDE SEQUENCE [LARGE SCALE GENOMIC DNA]</scope>
    <source>
        <strain evidence="10 14">UBT1</strain>
    </source>
</reference>
<sequence>MVASLQRPARLRRGDRVAVVAPSGPVDERRLERGCEALRRFGLEVVLGEHALDQRGFLAGTDEDRAADLQKAWLDDSVRAVVCARGGYGAMRVLDHLDWTAMAGAEPKVFLGSSDITALHLAFHHHLGLATLFGPMPAGFALGTGQLDQASITHLTRTLFTPGDVREIVVPHAEVLVPGRASGMLVGGNLALLAACVGAPELRPAEGAIVLLEDVNEAPYRIDRMLTQLLRAGWFAGVAAIVAGTWVDCGEGVSEVLLDRLGPLGVPIVNGFDFGHGRRQLTMPLGVVAELDAEARKLVLGEPALA</sequence>
<dbReference type="Proteomes" id="UP000070659">
    <property type="component" value="Unassembled WGS sequence"/>
</dbReference>
<keyword evidence="4 9" id="KW-0378">Hydrolase</keyword>
<dbReference type="GO" id="GO:0008236">
    <property type="term" value="F:serine-type peptidase activity"/>
    <property type="evidence" value="ECO:0007669"/>
    <property type="project" value="UniProtKB-KW"/>
</dbReference>
<dbReference type="SUPFAM" id="SSF52317">
    <property type="entry name" value="Class I glutamine amidotransferase-like"/>
    <property type="match status" value="1"/>
</dbReference>
<dbReference type="PANTHER" id="PTHR30237">
    <property type="entry name" value="MURAMOYLTETRAPEPTIDE CARBOXYPEPTIDASE"/>
    <property type="match status" value="1"/>
</dbReference>
<comment type="similarity">
    <text evidence="1">Belongs to the peptidase S66 family.</text>
</comment>
<dbReference type="Gene3D" id="3.50.30.60">
    <property type="entry name" value="LD-carboxypeptidase A C-terminal domain-like"/>
    <property type="match status" value="1"/>
</dbReference>
<dbReference type="PIRSF" id="PIRSF028757">
    <property type="entry name" value="LD-carboxypeptidase"/>
    <property type="match status" value="1"/>
</dbReference>
<dbReference type="STRING" id="1469144.LI90_1588"/>
<evidence type="ECO:0000313" key="11">
    <source>
        <dbReference type="EMBL" id="KWX10059.1"/>
    </source>
</evidence>
<reference evidence="9" key="3">
    <citation type="submission" date="2015-04" db="EMBL/GenBank/DDBJ databases">
        <title>Physiological reanalysis, assessment of diazotrophy, and genome sequences of multiple isolates of Streptomyces thermoautotrophicus.</title>
        <authorList>
            <person name="MacKellar D.C."/>
            <person name="Lieber L."/>
            <person name="Norman J."/>
            <person name="Bolger A."/>
            <person name="Tobin C."/>
            <person name="Murray J.W."/>
            <person name="Woodward J."/>
            <person name="Friesen M."/>
            <person name="Prell J."/>
        </authorList>
    </citation>
    <scope>NUCLEOTIDE SEQUENCE [LARGE SCALE GENOMIC DNA]</scope>
    <source>
        <strain evidence="9">H1</strain>
    </source>
</reference>
<evidence type="ECO:0000313" key="10">
    <source>
        <dbReference type="EMBL" id="KWX04364.1"/>
    </source>
</evidence>
<reference evidence="12" key="4">
    <citation type="submission" date="2015-04" db="EMBL/GenBank/DDBJ databases">
        <title>Physiological reanalysis, assessment of diazotrophy, and genome sequences of multiple isolates of Streptomyces thermoautotrophicus.</title>
        <authorList>
            <person name="MacKellar D.C."/>
            <person name="Lieber L."/>
            <person name="Norman J."/>
            <person name="Bolger A."/>
            <person name="Tobin C."/>
            <person name="Murray J.W."/>
            <person name="Chang R."/>
            <person name="Ford T."/>
            <person name="Nguyen P.Q."/>
            <person name="Woodward J."/>
            <person name="Permingeat H."/>
            <person name="Joshi N.S."/>
            <person name="Silver P.A."/>
            <person name="Usadel B."/>
            <person name="Rutherford A.W."/>
            <person name="Friesen M."/>
            <person name="Prell J."/>
        </authorList>
    </citation>
    <scope>NUCLEOTIDE SEQUENCE [LARGE SCALE GENOMIC DNA]</scope>
    <source>
        <strain evidence="12">H1</strain>
    </source>
</reference>
<dbReference type="InterPro" id="IPR027478">
    <property type="entry name" value="LdcA_N"/>
</dbReference>
<feature type="active site" description="Charge relay system" evidence="6">
    <location>
        <position position="213"/>
    </location>
</feature>
<evidence type="ECO:0000256" key="2">
    <source>
        <dbReference type="ARBA" id="ARBA00022645"/>
    </source>
</evidence>
<protein>
    <submittedName>
        <fullName evidence="9">Muramoyltetrapeptide carboxypeptidase</fullName>
        <ecNumber evidence="9">3.4.17.13</ecNumber>
    </submittedName>
    <submittedName>
        <fullName evidence="10">Peptidase U61</fullName>
    </submittedName>
</protein>
<dbReference type="GO" id="GO:0106415">
    <property type="term" value="F:muramoyltetrapeptide carboxypeptidase activity"/>
    <property type="evidence" value="ECO:0007669"/>
    <property type="project" value="UniProtKB-EC"/>
</dbReference>
<name>A0A132MQ23_9ACTN</name>
<keyword evidence="3" id="KW-0645">Protease</keyword>
<evidence type="ECO:0000256" key="1">
    <source>
        <dbReference type="ARBA" id="ARBA00010233"/>
    </source>
</evidence>
<dbReference type="EMBL" id="JYIK01000637">
    <property type="protein sequence ID" value="KWX10059.1"/>
    <property type="molecule type" value="Genomic_DNA"/>
</dbReference>
<keyword evidence="5" id="KW-0720">Serine protease</keyword>
<dbReference type="Pfam" id="PF02016">
    <property type="entry name" value="Peptidase_S66"/>
    <property type="match status" value="1"/>
</dbReference>
<dbReference type="AlphaFoldDB" id="A0A132MQ23"/>
<evidence type="ECO:0000259" key="7">
    <source>
        <dbReference type="Pfam" id="PF02016"/>
    </source>
</evidence>
<feature type="domain" description="LD-carboxypeptidase N-terminal" evidence="7">
    <location>
        <begin position="17"/>
        <end position="134"/>
    </location>
</feature>
<dbReference type="InterPro" id="IPR040449">
    <property type="entry name" value="Peptidase_S66_N"/>
</dbReference>
<dbReference type="InterPro" id="IPR027461">
    <property type="entry name" value="Carboxypeptidase_A_C_sf"/>
</dbReference>
<evidence type="ECO:0000259" key="8">
    <source>
        <dbReference type="Pfam" id="PF17676"/>
    </source>
</evidence>
<evidence type="ECO:0000256" key="6">
    <source>
        <dbReference type="PIRSR" id="PIRSR028757-1"/>
    </source>
</evidence>
<dbReference type="EMBL" id="LAXD01000001">
    <property type="protein sequence ID" value="KWW99948.1"/>
    <property type="molecule type" value="Genomic_DNA"/>
</dbReference>
<dbReference type="CDD" id="cd07025">
    <property type="entry name" value="Peptidase_S66"/>
    <property type="match status" value="1"/>
</dbReference>
<feature type="active site" description="Nucleophile" evidence="6">
    <location>
        <position position="114"/>
    </location>
</feature>
<dbReference type="Proteomes" id="UP000070188">
    <property type="component" value="Unassembled WGS sequence"/>
</dbReference>
<dbReference type="EC" id="3.4.17.13" evidence="9"/>
<organism evidence="9 12">
    <name type="scientific">Carbonactinospora thermoautotrophica</name>
    <dbReference type="NCBI Taxonomy" id="1469144"/>
    <lineage>
        <taxon>Bacteria</taxon>
        <taxon>Bacillati</taxon>
        <taxon>Actinomycetota</taxon>
        <taxon>Actinomycetes</taxon>
        <taxon>Kitasatosporales</taxon>
        <taxon>Carbonactinosporaceae</taxon>
        <taxon>Carbonactinospora</taxon>
    </lineage>
</organism>
<evidence type="ECO:0000256" key="4">
    <source>
        <dbReference type="ARBA" id="ARBA00022801"/>
    </source>
</evidence>
<dbReference type="InterPro" id="IPR040921">
    <property type="entry name" value="Peptidase_S66C"/>
</dbReference>
<evidence type="ECO:0000256" key="3">
    <source>
        <dbReference type="ARBA" id="ARBA00022670"/>
    </source>
</evidence>
<dbReference type="Pfam" id="PF17676">
    <property type="entry name" value="Peptidase_S66C"/>
    <property type="match status" value="1"/>
</dbReference>
<evidence type="ECO:0000256" key="5">
    <source>
        <dbReference type="ARBA" id="ARBA00022825"/>
    </source>
</evidence>
<proteinExistence type="inferred from homology"/>
<evidence type="ECO:0000313" key="12">
    <source>
        <dbReference type="Proteomes" id="UP000070188"/>
    </source>
</evidence>
<evidence type="ECO:0000313" key="9">
    <source>
        <dbReference type="EMBL" id="KWW99948.1"/>
    </source>
</evidence>
<dbReference type="SUPFAM" id="SSF141986">
    <property type="entry name" value="LD-carboxypeptidase A C-terminal domain-like"/>
    <property type="match status" value="1"/>
</dbReference>
<keyword evidence="12" id="KW-1185">Reference proteome</keyword>
<reference evidence="13" key="1">
    <citation type="submission" date="2015-02" db="EMBL/GenBank/DDBJ databases">
        <title>Physiological reanalysis, assessment of diazotrophy, and genome sequences of multiple isolates of Streptomyces thermoautotrophicus.</title>
        <authorList>
            <person name="MacKellar D.C."/>
            <person name="Lieber L."/>
            <person name="Norman J."/>
            <person name="Bolger A."/>
            <person name="Tobin C."/>
            <person name="Murray J.W."/>
            <person name="Friesen M."/>
            <person name="Prell J."/>
        </authorList>
    </citation>
    <scope>NUCLEOTIDE SEQUENCE [LARGE SCALE GENOMIC DNA]</scope>
    <source>
        <strain evidence="13">UBT1</strain>
    </source>
</reference>
<feature type="domain" description="LD-carboxypeptidase C-terminal" evidence="8">
    <location>
        <begin position="182"/>
        <end position="291"/>
    </location>
</feature>
<keyword evidence="2 9" id="KW-0121">Carboxypeptidase</keyword>
<dbReference type="InterPro" id="IPR003507">
    <property type="entry name" value="S66_fam"/>
</dbReference>
<dbReference type="EMBL" id="JYIJ01000015">
    <property type="protein sequence ID" value="KWX04364.1"/>
    <property type="molecule type" value="Genomic_DNA"/>
</dbReference>
<feature type="active site" description="Charge relay system" evidence="6">
    <location>
        <position position="276"/>
    </location>
</feature>
<comment type="caution">
    <text evidence="9">The sequence shown here is derived from an EMBL/GenBank/DDBJ whole genome shotgun (WGS) entry which is preliminary data.</text>
</comment>
<dbReference type="InterPro" id="IPR029062">
    <property type="entry name" value="Class_I_gatase-like"/>
</dbReference>
<dbReference type="PANTHER" id="PTHR30237:SF2">
    <property type="entry name" value="MUREIN TETRAPEPTIDE CARBOXYPEPTIDASE"/>
    <property type="match status" value="1"/>
</dbReference>
<dbReference type="PATRIC" id="fig|1469144.10.peg.1736"/>
<accession>A0A132MQ23</accession>
<dbReference type="Proteomes" id="UP000070598">
    <property type="component" value="Unassembled WGS sequence"/>
</dbReference>
<evidence type="ECO:0000313" key="13">
    <source>
        <dbReference type="Proteomes" id="UP000070598"/>
    </source>
</evidence>
<gene>
    <name evidence="9" type="ORF">LI90_1588</name>
    <name evidence="10" type="ORF">TH66_07075</name>
    <name evidence="11" type="ORF">TR74_05905</name>
</gene>
<dbReference type="GO" id="GO:0006508">
    <property type="term" value="P:proteolysis"/>
    <property type="evidence" value="ECO:0007669"/>
    <property type="project" value="UniProtKB-KW"/>
</dbReference>
<dbReference type="Gene3D" id="3.40.50.10740">
    <property type="entry name" value="Class I glutamine amidotransferase-like"/>
    <property type="match status" value="1"/>
</dbReference>
<evidence type="ECO:0000313" key="14">
    <source>
        <dbReference type="Proteomes" id="UP000070659"/>
    </source>
</evidence>